<gene>
    <name evidence="8" type="ORF">BC739_009210</name>
</gene>
<dbReference type="InterPro" id="IPR000412">
    <property type="entry name" value="ABC_2_transport"/>
</dbReference>
<keyword evidence="2 6" id="KW-0812">Transmembrane</keyword>
<feature type="transmembrane region" description="Helical" evidence="6">
    <location>
        <begin position="74"/>
        <end position="93"/>
    </location>
</feature>
<feature type="transmembrane region" description="Helical" evidence="6">
    <location>
        <begin position="233"/>
        <end position="252"/>
    </location>
</feature>
<feature type="transmembrane region" description="Helical" evidence="6">
    <location>
        <begin position="147"/>
        <end position="170"/>
    </location>
</feature>
<dbReference type="PIRSF" id="PIRSF006648">
    <property type="entry name" value="DrrB"/>
    <property type="match status" value="1"/>
</dbReference>
<evidence type="ECO:0000256" key="6">
    <source>
        <dbReference type="SAM" id="Phobius"/>
    </source>
</evidence>
<dbReference type="InterPro" id="IPR051784">
    <property type="entry name" value="Nod_factor_ABC_transporter"/>
</dbReference>
<sequence length="258" mass="26433">MSTFEPGMFVPAPGRGRLGRMLLVQARTEATLALRHGEQVLLTLLIPLALLVGMTLVHVVALPEPRVNSVTPSVFALAVMSSAFTGQAIALGFDRRYGVVKRLAATAIPRWLLVAGRLLAALIVVVLQLVVLGAVALALGWSPTLGGIAWTALLALLGTLAFGALGVLLGGSLRAEIVLAVANIVWFALLLAGGIVVPLSALPSGLAAVVQFLPSGALAESLRAVLATGAAPGVQPVLVLLFWCVAGAGLAARTTRLT</sequence>
<feature type="domain" description="ABC-2 type transporter transmembrane" evidence="7">
    <location>
        <begin position="22"/>
        <end position="225"/>
    </location>
</feature>
<evidence type="ECO:0000256" key="1">
    <source>
        <dbReference type="ARBA" id="ARBA00004141"/>
    </source>
</evidence>
<evidence type="ECO:0000313" key="8">
    <source>
        <dbReference type="EMBL" id="MBA8931951.1"/>
    </source>
</evidence>
<organism evidence="8 9">
    <name type="scientific">Kutzneria viridogrisea</name>
    <dbReference type="NCBI Taxonomy" id="47990"/>
    <lineage>
        <taxon>Bacteria</taxon>
        <taxon>Bacillati</taxon>
        <taxon>Actinomycetota</taxon>
        <taxon>Actinomycetes</taxon>
        <taxon>Pseudonocardiales</taxon>
        <taxon>Pseudonocardiaceae</taxon>
        <taxon>Kutzneria</taxon>
    </lineage>
</organism>
<accession>A0ABR6BYG3</accession>
<evidence type="ECO:0000256" key="4">
    <source>
        <dbReference type="ARBA" id="ARBA00023136"/>
    </source>
</evidence>
<dbReference type="PANTHER" id="PTHR43229:SF2">
    <property type="entry name" value="NODULATION PROTEIN J"/>
    <property type="match status" value="1"/>
</dbReference>
<keyword evidence="5" id="KW-0046">Antibiotic resistance</keyword>
<feature type="transmembrane region" description="Helical" evidence="6">
    <location>
        <begin position="40"/>
        <end position="62"/>
    </location>
</feature>
<dbReference type="InterPro" id="IPR013525">
    <property type="entry name" value="ABC2_TM"/>
</dbReference>
<evidence type="ECO:0000259" key="7">
    <source>
        <dbReference type="Pfam" id="PF01061"/>
    </source>
</evidence>
<evidence type="ECO:0000256" key="5">
    <source>
        <dbReference type="ARBA" id="ARBA00023251"/>
    </source>
</evidence>
<comment type="caution">
    <text evidence="8">The sequence shown here is derived from an EMBL/GenBank/DDBJ whole genome shotgun (WGS) entry which is preliminary data.</text>
</comment>
<feature type="transmembrane region" description="Helical" evidence="6">
    <location>
        <begin position="177"/>
        <end position="197"/>
    </location>
</feature>
<evidence type="ECO:0000256" key="3">
    <source>
        <dbReference type="ARBA" id="ARBA00022989"/>
    </source>
</evidence>
<evidence type="ECO:0000313" key="9">
    <source>
        <dbReference type="Proteomes" id="UP000517916"/>
    </source>
</evidence>
<dbReference type="EMBL" id="JACJID010000010">
    <property type="protein sequence ID" value="MBA8931951.1"/>
    <property type="molecule type" value="Genomic_DNA"/>
</dbReference>
<protein>
    <submittedName>
        <fullName evidence="8">ABC-2 type transport system permease protein</fullName>
    </submittedName>
</protein>
<name>A0ABR6BYG3_9PSEU</name>
<keyword evidence="3 6" id="KW-1133">Transmembrane helix</keyword>
<dbReference type="Pfam" id="PF01061">
    <property type="entry name" value="ABC2_membrane"/>
    <property type="match status" value="1"/>
</dbReference>
<comment type="subcellular location">
    <subcellularLocation>
        <location evidence="1">Membrane</location>
        <topology evidence="1">Multi-pass membrane protein</topology>
    </subcellularLocation>
</comment>
<proteinExistence type="predicted"/>
<evidence type="ECO:0000256" key="2">
    <source>
        <dbReference type="ARBA" id="ARBA00022692"/>
    </source>
</evidence>
<dbReference type="PANTHER" id="PTHR43229">
    <property type="entry name" value="NODULATION PROTEIN J"/>
    <property type="match status" value="1"/>
</dbReference>
<keyword evidence="9" id="KW-1185">Reference proteome</keyword>
<reference evidence="8 9" key="1">
    <citation type="submission" date="2020-08" db="EMBL/GenBank/DDBJ databases">
        <title>Genomic Encyclopedia of Archaeal and Bacterial Type Strains, Phase II (KMG-II): from individual species to whole genera.</title>
        <authorList>
            <person name="Goeker M."/>
        </authorList>
    </citation>
    <scope>NUCLEOTIDE SEQUENCE [LARGE SCALE GENOMIC DNA]</scope>
    <source>
        <strain evidence="8 9">DSM 43850</strain>
    </source>
</reference>
<feature type="transmembrane region" description="Helical" evidence="6">
    <location>
        <begin position="114"/>
        <end position="141"/>
    </location>
</feature>
<keyword evidence="4 6" id="KW-0472">Membrane</keyword>
<dbReference type="Proteomes" id="UP000517916">
    <property type="component" value="Unassembled WGS sequence"/>
</dbReference>